<keyword evidence="3 5" id="KW-1133">Transmembrane helix</keyword>
<comment type="caution">
    <text evidence="5">Lacks conserved residue(s) required for the propagation of feature annotation.</text>
</comment>
<dbReference type="InterPro" id="IPR036719">
    <property type="entry name" value="Neuro-gated_channel_TM_sf"/>
</dbReference>
<name>V4C0S6_LOTGI</name>
<feature type="domain" description="Neurotransmitter-gated ion-channel transmembrane" evidence="7">
    <location>
        <begin position="209"/>
        <end position="293"/>
    </location>
</feature>
<dbReference type="HOGENOM" id="CLU_018074_2_0_1"/>
<dbReference type="STRING" id="225164.V4C0S6"/>
<dbReference type="GO" id="GO:0005230">
    <property type="term" value="F:extracellular ligand-gated monoatomic ion channel activity"/>
    <property type="evidence" value="ECO:0007669"/>
    <property type="project" value="InterPro"/>
</dbReference>
<comment type="subcellular location">
    <subcellularLocation>
        <location evidence="1">Membrane</location>
        <topology evidence="1">Multi-pass membrane protein</topology>
    </subcellularLocation>
</comment>
<dbReference type="GO" id="GO:0004888">
    <property type="term" value="F:transmembrane signaling receptor activity"/>
    <property type="evidence" value="ECO:0007669"/>
    <property type="project" value="InterPro"/>
</dbReference>
<dbReference type="RefSeq" id="XP_009054158.1">
    <property type="nucleotide sequence ID" value="XM_009055910.1"/>
</dbReference>
<keyword evidence="5" id="KW-0813">Transport</keyword>
<dbReference type="Pfam" id="PF02931">
    <property type="entry name" value="Neur_chan_LBD"/>
    <property type="match status" value="1"/>
</dbReference>
<dbReference type="Pfam" id="PF02932">
    <property type="entry name" value="Neur_chan_memb"/>
    <property type="match status" value="1"/>
</dbReference>
<evidence type="ECO:0000313" key="8">
    <source>
        <dbReference type="EMBL" id="ESO95054.1"/>
    </source>
</evidence>
<dbReference type="Gene3D" id="2.70.170.10">
    <property type="entry name" value="Neurotransmitter-gated ion-channel ligand-binding domain"/>
    <property type="match status" value="1"/>
</dbReference>
<dbReference type="InterPro" id="IPR006202">
    <property type="entry name" value="Neur_chan_lig-bd"/>
</dbReference>
<dbReference type="InterPro" id="IPR018000">
    <property type="entry name" value="Neurotransmitter_ion_chnl_CS"/>
</dbReference>
<feature type="transmembrane region" description="Helical" evidence="5">
    <location>
        <begin position="264"/>
        <end position="290"/>
    </location>
</feature>
<accession>V4C0S6</accession>
<evidence type="ECO:0000256" key="4">
    <source>
        <dbReference type="ARBA" id="ARBA00023136"/>
    </source>
</evidence>
<dbReference type="EMBL" id="KB201701">
    <property type="protein sequence ID" value="ESO95054.1"/>
    <property type="molecule type" value="Genomic_DNA"/>
</dbReference>
<evidence type="ECO:0000256" key="1">
    <source>
        <dbReference type="ARBA" id="ARBA00004141"/>
    </source>
</evidence>
<dbReference type="OMA" id="ASANFIC"/>
<keyword evidence="5" id="KW-0406">Ion transport</keyword>
<dbReference type="InterPro" id="IPR006029">
    <property type="entry name" value="Neurotrans-gated_channel_TM"/>
</dbReference>
<feature type="domain" description="Neurotransmitter-gated ion-channel ligand-binding" evidence="6">
    <location>
        <begin position="3"/>
        <end position="201"/>
    </location>
</feature>
<keyword evidence="2 5" id="KW-0812">Transmembrane</keyword>
<keyword evidence="5" id="KW-0407">Ion channel</keyword>
<dbReference type="GO" id="GO:0016020">
    <property type="term" value="C:membrane"/>
    <property type="evidence" value="ECO:0007669"/>
    <property type="project" value="UniProtKB-SubCell"/>
</dbReference>
<evidence type="ECO:0000256" key="2">
    <source>
        <dbReference type="ARBA" id="ARBA00022692"/>
    </source>
</evidence>
<keyword evidence="9" id="KW-1185">Reference proteome</keyword>
<evidence type="ECO:0000256" key="3">
    <source>
        <dbReference type="ARBA" id="ARBA00022989"/>
    </source>
</evidence>
<evidence type="ECO:0008006" key="10">
    <source>
        <dbReference type="Google" id="ProtNLM"/>
    </source>
</evidence>
<dbReference type="PROSITE" id="PS00236">
    <property type="entry name" value="NEUROTR_ION_CHANNEL"/>
    <property type="match status" value="1"/>
</dbReference>
<evidence type="ECO:0000256" key="5">
    <source>
        <dbReference type="RuleBase" id="RU000687"/>
    </source>
</evidence>
<dbReference type="CDD" id="cd18989">
    <property type="entry name" value="LGIC_ECD_cation"/>
    <property type="match status" value="1"/>
</dbReference>
<feature type="transmembrane region" description="Helical" evidence="5">
    <location>
        <begin position="204"/>
        <end position="228"/>
    </location>
</feature>
<evidence type="ECO:0000259" key="7">
    <source>
        <dbReference type="Pfam" id="PF02932"/>
    </source>
</evidence>
<gene>
    <name evidence="8" type="ORF">LOTGIDRAFT_94361</name>
</gene>
<protein>
    <recommendedName>
        <fullName evidence="10">Neurotransmitter-gated ion-channel ligand-binding domain-containing protein</fullName>
    </recommendedName>
</protein>
<feature type="non-terminal residue" evidence="8">
    <location>
        <position position="293"/>
    </location>
</feature>
<dbReference type="PANTHER" id="PTHR18945">
    <property type="entry name" value="NEUROTRANSMITTER GATED ION CHANNEL"/>
    <property type="match status" value="1"/>
</dbReference>
<proteinExistence type="inferred from homology"/>
<dbReference type="Proteomes" id="UP000030746">
    <property type="component" value="Unassembled WGS sequence"/>
</dbReference>
<evidence type="ECO:0000313" key="9">
    <source>
        <dbReference type="Proteomes" id="UP000030746"/>
    </source>
</evidence>
<dbReference type="Gene3D" id="1.20.58.390">
    <property type="entry name" value="Neurotransmitter-gated ion-channel transmembrane domain"/>
    <property type="match status" value="1"/>
</dbReference>
<dbReference type="CDD" id="cd19051">
    <property type="entry name" value="LGIC_TM_cation"/>
    <property type="match status" value="1"/>
</dbReference>
<dbReference type="PRINTS" id="PR00252">
    <property type="entry name" value="NRIONCHANNEL"/>
</dbReference>
<dbReference type="SUPFAM" id="SSF63712">
    <property type="entry name" value="Nicotinic receptor ligand binding domain-like"/>
    <property type="match status" value="1"/>
</dbReference>
<dbReference type="InterPro" id="IPR006201">
    <property type="entry name" value="Neur_channel"/>
</dbReference>
<feature type="transmembrane region" description="Helical" evidence="5">
    <location>
        <begin position="234"/>
        <end position="252"/>
    </location>
</feature>
<organism evidence="8 9">
    <name type="scientific">Lottia gigantea</name>
    <name type="common">Giant owl limpet</name>
    <dbReference type="NCBI Taxonomy" id="225164"/>
    <lineage>
        <taxon>Eukaryota</taxon>
        <taxon>Metazoa</taxon>
        <taxon>Spiralia</taxon>
        <taxon>Lophotrochozoa</taxon>
        <taxon>Mollusca</taxon>
        <taxon>Gastropoda</taxon>
        <taxon>Patellogastropoda</taxon>
        <taxon>Lottioidea</taxon>
        <taxon>Lottiidae</taxon>
        <taxon>Lottia</taxon>
    </lineage>
</organism>
<dbReference type="KEGG" id="lgi:LOTGIDRAFT_94361"/>
<dbReference type="GeneID" id="20252998"/>
<sequence length="293" mass="33645">DYERLTNHLFGNYNRERRPVLYDTDVVDVVVKFNLISINELQEIEQTLVTYGYIGLFWNDYFLSWNFTEYDIEYLVVQQSKVWIPDVVVGNSVKQTNTLGFKEHLLRITSDGNVMWYPTMVFSSACDVSIRYYPFDTQTCIIQLETSTYQNSEITFTIEEEIVDLSEFSPNGKWNLVSTAVKRGNSIYKDIANIQLTMKRRSAFYVLNVILPIILLSYMGSLVFVLPADSGEKMSLAVTILLAYVLFLTLISDNMPQTSLQTSILAVYLSILVAMSTSSVVFTSLVLRFYHKS</sequence>
<dbReference type="CTD" id="20252998"/>
<dbReference type="AlphaFoldDB" id="V4C0S6"/>
<feature type="non-terminal residue" evidence="8">
    <location>
        <position position="1"/>
    </location>
</feature>
<evidence type="ECO:0000259" key="6">
    <source>
        <dbReference type="Pfam" id="PF02931"/>
    </source>
</evidence>
<comment type="similarity">
    <text evidence="5">Belongs to the ligand-gated ion channel (TC 1.A.9) family.</text>
</comment>
<keyword evidence="4 5" id="KW-0472">Membrane</keyword>
<dbReference type="InterPro" id="IPR036734">
    <property type="entry name" value="Neur_chan_lig-bd_sf"/>
</dbReference>
<dbReference type="InterPro" id="IPR038050">
    <property type="entry name" value="Neuro_actylchol_rec"/>
</dbReference>
<dbReference type="OrthoDB" id="6153337at2759"/>
<reference evidence="8 9" key="1">
    <citation type="journal article" date="2013" name="Nature">
        <title>Insights into bilaterian evolution from three spiralian genomes.</title>
        <authorList>
            <person name="Simakov O."/>
            <person name="Marletaz F."/>
            <person name="Cho S.J."/>
            <person name="Edsinger-Gonzales E."/>
            <person name="Havlak P."/>
            <person name="Hellsten U."/>
            <person name="Kuo D.H."/>
            <person name="Larsson T."/>
            <person name="Lv J."/>
            <person name="Arendt D."/>
            <person name="Savage R."/>
            <person name="Osoegawa K."/>
            <person name="de Jong P."/>
            <person name="Grimwood J."/>
            <person name="Chapman J.A."/>
            <person name="Shapiro H."/>
            <person name="Aerts A."/>
            <person name="Otillar R.P."/>
            <person name="Terry A.Y."/>
            <person name="Boore J.L."/>
            <person name="Grigoriev I.V."/>
            <person name="Lindberg D.R."/>
            <person name="Seaver E.C."/>
            <person name="Weisblat D.A."/>
            <person name="Putnam N.H."/>
            <person name="Rokhsar D.S."/>
        </authorList>
    </citation>
    <scope>NUCLEOTIDE SEQUENCE [LARGE SCALE GENOMIC DNA]</scope>
</reference>
<dbReference type="FunFam" id="2.70.170.10:FF:000028">
    <property type="entry name" value="AcetylCholine Receptor"/>
    <property type="match status" value="1"/>
</dbReference>
<dbReference type="SUPFAM" id="SSF90112">
    <property type="entry name" value="Neurotransmitter-gated ion-channel transmembrane pore"/>
    <property type="match status" value="1"/>
</dbReference>